<protein>
    <submittedName>
        <fullName evidence="1">Uncharacterized protein</fullName>
    </submittedName>
</protein>
<evidence type="ECO:0000313" key="2">
    <source>
        <dbReference type="Proteomes" id="UP001148838"/>
    </source>
</evidence>
<dbReference type="Proteomes" id="UP001148838">
    <property type="component" value="Unassembled WGS sequence"/>
</dbReference>
<accession>A0ABQ8T141</accession>
<gene>
    <name evidence="1" type="ORF">ANN_08089</name>
</gene>
<keyword evidence="2" id="KW-1185">Reference proteome</keyword>
<dbReference type="EMBL" id="JAJSOF020000017">
    <property type="protein sequence ID" value="KAJ4439958.1"/>
    <property type="molecule type" value="Genomic_DNA"/>
</dbReference>
<comment type="caution">
    <text evidence="1">The sequence shown here is derived from an EMBL/GenBank/DDBJ whole genome shotgun (WGS) entry which is preliminary data.</text>
</comment>
<evidence type="ECO:0000313" key="1">
    <source>
        <dbReference type="EMBL" id="KAJ4439958.1"/>
    </source>
</evidence>
<name>A0ABQ8T141_PERAM</name>
<proteinExistence type="predicted"/>
<sequence>MRYLGCYYPQLIRASAADLCDLEDCIVMMGLVYLTFVRRVPRRAAQGAAVRGGRCYRLYLRDYTVSPYSAKSVVVITEDVQNVHLLLEYRPHINVSLTCEHDPKLQEYCYVFMEYSDRYEYDYRIETSMKTEIQNDLSLKVDTPKNFRTQIVFNTYRKLHENRDRIQYGKCIQIDLNTP</sequence>
<reference evidence="1 2" key="1">
    <citation type="journal article" date="2022" name="Allergy">
        <title>Genome assembly and annotation of Periplaneta americana reveal a comprehensive cockroach allergen profile.</title>
        <authorList>
            <person name="Wang L."/>
            <person name="Xiong Q."/>
            <person name="Saelim N."/>
            <person name="Wang L."/>
            <person name="Nong W."/>
            <person name="Wan A.T."/>
            <person name="Shi M."/>
            <person name="Liu X."/>
            <person name="Cao Q."/>
            <person name="Hui J.H.L."/>
            <person name="Sookrung N."/>
            <person name="Leung T.F."/>
            <person name="Tungtrongchitr A."/>
            <person name="Tsui S.K.W."/>
        </authorList>
    </citation>
    <scope>NUCLEOTIDE SEQUENCE [LARGE SCALE GENOMIC DNA]</scope>
    <source>
        <strain evidence="1">PWHHKU_190912</strain>
    </source>
</reference>
<organism evidence="1 2">
    <name type="scientific">Periplaneta americana</name>
    <name type="common">American cockroach</name>
    <name type="synonym">Blatta americana</name>
    <dbReference type="NCBI Taxonomy" id="6978"/>
    <lineage>
        <taxon>Eukaryota</taxon>
        <taxon>Metazoa</taxon>
        <taxon>Ecdysozoa</taxon>
        <taxon>Arthropoda</taxon>
        <taxon>Hexapoda</taxon>
        <taxon>Insecta</taxon>
        <taxon>Pterygota</taxon>
        <taxon>Neoptera</taxon>
        <taxon>Polyneoptera</taxon>
        <taxon>Dictyoptera</taxon>
        <taxon>Blattodea</taxon>
        <taxon>Blattoidea</taxon>
        <taxon>Blattidae</taxon>
        <taxon>Blattinae</taxon>
        <taxon>Periplaneta</taxon>
    </lineage>
</organism>